<accession>A0A6G5A265</accession>
<evidence type="ECO:0000313" key="1">
    <source>
        <dbReference type="EMBL" id="NIE44879.1"/>
    </source>
</evidence>
<organism evidence="1">
    <name type="scientific">Rhipicephalus microplus</name>
    <name type="common">Cattle tick</name>
    <name type="synonym">Boophilus microplus</name>
    <dbReference type="NCBI Taxonomy" id="6941"/>
    <lineage>
        <taxon>Eukaryota</taxon>
        <taxon>Metazoa</taxon>
        <taxon>Ecdysozoa</taxon>
        <taxon>Arthropoda</taxon>
        <taxon>Chelicerata</taxon>
        <taxon>Arachnida</taxon>
        <taxon>Acari</taxon>
        <taxon>Parasitiformes</taxon>
        <taxon>Ixodida</taxon>
        <taxon>Ixodoidea</taxon>
        <taxon>Ixodidae</taxon>
        <taxon>Rhipicephalinae</taxon>
        <taxon>Rhipicephalus</taxon>
        <taxon>Boophilus</taxon>
    </lineage>
</organism>
<sequence length="139" mass="15039">MNGSTGLASSVKETKSHVIILLFRLLLLLFLFGLRLASCCRRSCCCCSCRCCARCWPRAHTRANVRDEAFQVQAFQRFGKEARPVRLDLDASSLQDGADLLGGDGNLIVLKNQGAVNASELVVGRHGDLMGLLDGADGK</sequence>
<protein>
    <submittedName>
        <fullName evidence="1">Uncharacterized protein</fullName>
    </submittedName>
</protein>
<reference evidence="1" key="1">
    <citation type="submission" date="2020-03" db="EMBL/GenBank/DDBJ databases">
        <title>A transcriptome and proteome of the tick Rhipicephalus microplus shaped by the genetic composition of its hosts and developmental stage.</title>
        <authorList>
            <person name="Garcia G.R."/>
            <person name="Ribeiro J.M.C."/>
            <person name="Maruyama S.R."/>
            <person name="Gardinasse L.G."/>
            <person name="Nelson K."/>
            <person name="Ferreira B.R."/>
            <person name="Andrade T.G."/>
            <person name="Santos I.K.F.M."/>
        </authorList>
    </citation>
    <scope>NUCLEOTIDE SEQUENCE</scope>
    <source>
        <strain evidence="1">NSGR</strain>
        <tissue evidence="1">Salivary glands</tissue>
    </source>
</reference>
<dbReference type="EMBL" id="GIKN01002606">
    <property type="protein sequence ID" value="NIE44879.1"/>
    <property type="molecule type" value="Transcribed_RNA"/>
</dbReference>
<dbReference type="AlphaFoldDB" id="A0A6G5A265"/>
<name>A0A6G5A265_RHIMP</name>
<proteinExistence type="predicted"/>